<reference evidence="11 13" key="3">
    <citation type="submission" date="2024-02" db="EMBL/GenBank/DDBJ databases">
        <title>Tn5403 promotes plasmid rearrangements and degradation of the Klebsiella pneumoniae carbapenemase (KPC) transposon Tn4401.</title>
        <authorList>
            <person name="Sheppard A.E."/>
            <person name="Barry K.E."/>
            <person name="Parikh H.I."/>
            <person name="Vegesana K."/>
            <person name="Sebra R."/>
            <person name="George S."/>
            <person name="Sanderson N.D."/>
            <person name="Stoesser N."/>
            <person name="Eyre D.W."/>
            <person name="Crook D.W."/>
            <person name="Walker A.S."/>
            <person name="Mathers A.J."/>
        </authorList>
    </citation>
    <scope>NUCLEOTIDE SEQUENCE [LARGE SCALE GENOMIC DNA]</scope>
    <source>
        <strain evidence="11 13">CAV1921</strain>
    </source>
</reference>
<dbReference type="InterPro" id="IPR029017">
    <property type="entry name" value="Enolase-like_N"/>
</dbReference>
<dbReference type="eggNOG" id="COG4948">
    <property type="taxonomic scope" value="Bacteria"/>
</dbReference>
<dbReference type="GO" id="GO:0046872">
    <property type="term" value="F:metal ion binding"/>
    <property type="evidence" value="ECO:0007669"/>
    <property type="project" value="UniProtKB-KW"/>
</dbReference>
<dbReference type="EMBL" id="CP104450">
    <property type="protein sequence ID" value="UXE35733.1"/>
    <property type="molecule type" value="Genomic_DNA"/>
</dbReference>
<name>A0A1Y6GPR1_RAOOR</name>
<dbReference type="InterPro" id="IPR018110">
    <property type="entry name" value="Mandel_Rmase/mucon_lact_enz_CS"/>
</dbReference>
<comment type="similarity">
    <text evidence="1 7">Belongs to the mandelate racemase/muconate lactonizing enzyme family.</text>
</comment>
<feature type="binding site" evidence="6">
    <location>
        <position position="202"/>
    </location>
    <ligand>
        <name>Mg(2+)</name>
        <dbReference type="ChEBI" id="CHEBI:18420"/>
    </ligand>
</feature>
<feature type="domain" description="Mandelate racemase/muconate lactonizing enzyme C-terminal" evidence="8">
    <location>
        <begin position="130"/>
        <end position="223"/>
    </location>
</feature>
<keyword evidence="4 7" id="KW-0413">Isomerase</keyword>
<dbReference type="InterPro" id="IPR036849">
    <property type="entry name" value="Enolase-like_C_sf"/>
</dbReference>
<dbReference type="EC" id="5.1.1.-" evidence="7"/>
<keyword evidence="2 6" id="KW-0479">Metal-binding</keyword>
<feature type="binding site" evidence="6">
    <location>
        <position position="225"/>
    </location>
    <ligand>
        <name>Mg(2+)</name>
        <dbReference type="ChEBI" id="CHEBI:18420"/>
    </ligand>
</feature>
<feature type="active site" description="Proton acceptor; specific for (R)-substrate epimerization" evidence="5">
    <location>
        <position position="151"/>
    </location>
</feature>
<evidence type="ECO:0000313" key="9">
    <source>
        <dbReference type="EMBL" id="PIK84278.1"/>
    </source>
</evidence>
<dbReference type="InterPro" id="IPR034593">
    <property type="entry name" value="DgoD-like"/>
</dbReference>
<dbReference type="InterPro" id="IPR013341">
    <property type="entry name" value="Mandelate_racemase_N_dom"/>
</dbReference>
<dbReference type="InterPro" id="IPR029065">
    <property type="entry name" value="Enolase_C-like"/>
</dbReference>
<dbReference type="GO" id="GO:0016855">
    <property type="term" value="F:racemase and epimerase activity, acting on amino acids and derivatives"/>
    <property type="evidence" value="ECO:0007669"/>
    <property type="project" value="UniProtKB-UniRule"/>
</dbReference>
<dbReference type="Proteomes" id="UP000229713">
    <property type="component" value="Unassembled WGS sequence"/>
</dbReference>
<dbReference type="EMBL" id="CP145163">
    <property type="protein sequence ID" value="WWC09670.1"/>
    <property type="molecule type" value="Genomic_DNA"/>
</dbReference>
<sequence length="321" mass="34808">MRNLRVYEEAWPLHTPFVIARGSRSEAKVVVVEIEEDGVKGVGECTPYPRYGESLASVMAQILTIGEQLESGMTREQLQHLLPAGAARNAVDCALWDLQARRVGKTIPQLLGIGLPNRVVTAQTVVIGTPEQMAASAAALWEKGARLLKVKLDNHLISERLIAIRNVVPEATLIVDANESWSSDGLAARCQLLADIGVAMLEQPLPADADDALENFIHPLPICADESCHTRDSLPQLRGRYEMVNIKLDKTGGLTEALFLAQEAGELGFERMLGCMLCTSRAISAALPLVPLARFADLDGPTWLAVDVEPALHFSTGVLHL</sequence>
<dbReference type="PROSITE" id="PS00909">
    <property type="entry name" value="MR_MLE_2"/>
    <property type="match status" value="1"/>
</dbReference>
<evidence type="ECO:0000256" key="4">
    <source>
        <dbReference type="ARBA" id="ARBA00023235"/>
    </source>
</evidence>
<dbReference type="InterPro" id="IPR034603">
    <property type="entry name" value="Dipeptide_epimerase"/>
</dbReference>
<evidence type="ECO:0000313" key="13">
    <source>
        <dbReference type="Proteomes" id="UP001350972"/>
    </source>
</evidence>
<evidence type="ECO:0000313" key="10">
    <source>
        <dbReference type="EMBL" id="UXE35733.1"/>
    </source>
</evidence>
<dbReference type="SFLD" id="SFLDG00180">
    <property type="entry name" value="muconate_cycloisomerase"/>
    <property type="match status" value="1"/>
</dbReference>
<dbReference type="Pfam" id="PF13378">
    <property type="entry name" value="MR_MLE_C"/>
    <property type="match status" value="1"/>
</dbReference>
<reference evidence="10" key="2">
    <citation type="submission" date="2022-09" db="EMBL/GenBank/DDBJ databases">
        <title>Multidrug resistance Raoultella ornithinolytica Strain MQB_Silv_108.</title>
        <authorList>
            <person name="Quintela-Baluja M."/>
        </authorList>
    </citation>
    <scope>NUCLEOTIDE SEQUENCE</scope>
    <source>
        <strain evidence="10">MQB_Silv_108</strain>
    </source>
</reference>
<evidence type="ECO:0000313" key="11">
    <source>
        <dbReference type="EMBL" id="WWC09670.1"/>
    </source>
</evidence>
<dbReference type="PANTHER" id="PTHR48080">
    <property type="entry name" value="D-GALACTONATE DEHYDRATASE-RELATED"/>
    <property type="match status" value="1"/>
</dbReference>
<evidence type="ECO:0000256" key="6">
    <source>
        <dbReference type="PIRSR" id="PIRSR634603-3"/>
    </source>
</evidence>
<dbReference type="EMBL" id="NKYI01000018">
    <property type="protein sequence ID" value="PIK84278.1"/>
    <property type="molecule type" value="Genomic_DNA"/>
</dbReference>
<reference evidence="9 12" key="1">
    <citation type="submission" date="2017-07" db="EMBL/GenBank/DDBJ databases">
        <title>Raoultella ornithinolytica strain HH3 draft genome.</title>
        <authorList>
            <person name="Duceppe M.-O."/>
            <person name="Huang H."/>
            <person name="Phipps-Todd B."/>
        </authorList>
    </citation>
    <scope>NUCLEOTIDE SEQUENCE [LARGE SCALE GENOMIC DNA]</scope>
    <source>
        <strain evidence="9 12">HH3</strain>
    </source>
</reference>
<organism evidence="9 12">
    <name type="scientific">Raoultella ornithinolytica</name>
    <name type="common">Klebsiella ornithinolytica</name>
    <dbReference type="NCBI Taxonomy" id="54291"/>
    <lineage>
        <taxon>Bacteria</taxon>
        <taxon>Pseudomonadati</taxon>
        <taxon>Pseudomonadota</taxon>
        <taxon>Gammaproteobacteria</taxon>
        <taxon>Enterobacterales</taxon>
        <taxon>Enterobacteriaceae</taxon>
        <taxon>Klebsiella/Raoultella group</taxon>
        <taxon>Raoultella</taxon>
    </lineage>
</organism>
<dbReference type="SFLD" id="SFLDF00010">
    <property type="entry name" value="dipeptide_epimerase"/>
    <property type="match status" value="1"/>
</dbReference>
<dbReference type="SMART" id="SM00922">
    <property type="entry name" value="MR_MLE"/>
    <property type="match status" value="1"/>
</dbReference>
<dbReference type="PaxDb" id="1286170-RORB6_08065"/>
<evidence type="ECO:0000259" key="8">
    <source>
        <dbReference type="SMART" id="SM00922"/>
    </source>
</evidence>
<dbReference type="AlphaFoldDB" id="A0A1Y6GPR1"/>
<comment type="cofactor">
    <cofactor evidence="6 7">
        <name>Mg(2+)</name>
        <dbReference type="ChEBI" id="CHEBI:18420"/>
    </cofactor>
    <text evidence="6 7">Binds 1 Mg(2+) ion per subunit.</text>
</comment>
<evidence type="ECO:0000256" key="3">
    <source>
        <dbReference type="ARBA" id="ARBA00022842"/>
    </source>
</evidence>
<dbReference type="PANTHER" id="PTHR48080:SF3">
    <property type="entry name" value="ENOLASE SUPERFAMILY MEMBER DDB_G0284701"/>
    <property type="match status" value="1"/>
</dbReference>
<dbReference type="SUPFAM" id="SSF51604">
    <property type="entry name" value="Enolase C-terminal domain-like"/>
    <property type="match status" value="1"/>
</dbReference>
<dbReference type="FunFam" id="3.30.390.10:FF:000010">
    <property type="entry name" value="Dipeptide epimerase"/>
    <property type="match status" value="1"/>
</dbReference>
<dbReference type="CDD" id="cd03319">
    <property type="entry name" value="L-Ala-DL-Glu_epimerase"/>
    <property type="match status" value="1"/>
</dbReference>
<dbReference type="Pfam" id="PF02746">
    <property type="entry name" value="MR_MLE_N"/>
    <property type="match status" value="1"/>
</dbReference>
<dbReference type="STRING" id="54291.TE10_12760"/>
<feature type="binding site" evidence="6">
    <location>
        <position position="176"/>
    </location>
    <ligand>
        <name>Mg(2+)</name>
        <dbReference type="ChEBI" id="CHEBI:18420"/>
    </ligand>
</feature>
<evidence type="ECO:0000256" key="5">
    <source>
        <dbReference type="PIRSR" id="PIRSR634603-1"/>
    </source>
</evidence>
<evidence type="ECO:0000256" key="2">
    <source>
        <dbReference type="ARBA" id="ARBA00022723"/>
    </source>
</evidence>
<keyword evidence="13" id="KW-1185">Reference proteome</keyword>
<dbReference type="Proteomes" id="UP001350972">
    <property type="component" value="Chromosome"/>
</dbReference>
<dbReference type="SFLD" id="SFLDS00001">
    <property type="entry name" value="Enolase"/>
    <property type="match status" value="1"/>
</dbReference>
<dbReference type="SUPFAM" id="SSF54826">
    <property type="entry name" value="Enolase N-terminal domain-like"/>
    <property type="match status" value="1"/>
</dbReference>
<accession>A0A1Y6GPR1</accession>
<dbReference type="Proteomes" id="UP001064206">
    <property type="component" value="Chromosome"/>
</dbReference>
<dbReference type="RefSeq" id="WP_004861183.1">
    <property type="nucleotide sequence ID" value="NZ_ABDFAB020000001.1"/>
</dbReference>
<dbReference type="GO" id="GO:0009063">
    <property type="term" value="P:amino acid catabolic process"/>
    <property type="evidence" value="ECO:0007669"/>
    <property type="project" value="InterPro"/>
</dbReference>
<protein>
    <recommendedName>
        <fullName evidence="7">Dipeptide epimerase</fullName>
        <ecNumber evidence="7">5.1.1.-</ecNumber>
    </recommendedName>
</protein>
<keyword evidence="3 6" id="KW-0460">Magnesium</keyword>
<dbReference type="Gene3D" id="3.20.20.120">
    <property type="entry name" value="Enolase-like C-terminal domain"/>
    <property type="match status" value="1"/>
</dbReference>
<dbReference type="GeneID" id="93754538"/>
<gene>
    <name evidence="10" type="primary">ycjG</name>
    <name evidence="9" type="ORF">CFY86_11310</name>
    <name evidence="11" type="ORF">LM286_14960</name>
    <name evidence="10" type="ORF">N2J37_14195</name>
</gene>
<dbReference type="Gene3D" id="3.30.390.10">
    <property type="entry name" value="Enolase-like, N-terminal domain"/>
    <property type="match status" value="1"/>
</dbReference>
<evidence type="ECO:0000256" key="1">
    <source>
        <dbReference type="ARBA" id="ARBA00008031"/>
    </source>
</evidence>
<proteinExistence type="inferred from homology"/>
<evidence type="ECO:0000313" key="12">
    <source>
        <dbReference type="Proteomes" id="UP000229713"/>
    </source>
</evidence>
<dbReference type="NCBIfam" id="NF011708">
    <property type="entry name" value="PRK15129.1"/>
    <property type="match status" value="1"/>
</dbReference>
<feature type="active site" description="Proton acceptor; specific for (S)-substrate epimerization" evidence="5">
    <location>
        <position position="247"/>
    </location>
</feature>
<dbReference type="InterPro" id="IPR013342">
    <property type="entry name" value="Mandelate_racemase_C"/>
</dbReference>
<evidence type="ECO:0000256" key="7">
    <source>
        <dbReference type="RuleBase" id="RU366006"/>
    </source>
</evidence>
<dbReference type="NCBIfam" id="NF042940">
    <property type="entry name" value="racemase_DgcA"/>
    <property type="match status" value="1"/>
</dbReference>